<proteinExistence type="predicted"/>
<keyword evidence="1" id="KW-0677">Repeat</keyword>
<accession>A0A5N6QN11</accession>
<dbReference type="Pfam" id="PF13041">
    <property type="entry name" value="PPR_2"/>
    <property type="match status" value="2"/>
</dbReference>
<evidence type="ECO:0000256" key="1">
    <source>
        <dbReference type="ARBA" id="ARBA00022737"/>
    </source>
</evidence>
<sequence>MLSGYVSADGYDYEDHALKLFIDMQSAREGIGLDEFTLTTMLNLAAKLNVVSYGRQLHSYMVKSANDLSRFAVSSLIDMYSKCGCFEEALCVSSGCGSGVVDLVSKNAMVAACCREGKLEMALDIFLRDPELNDTVSWNTLISGYANVGCEEESLRLFVHMAKSGFRWNEHTFASVLSACSGLKSMKLGKEVHAWVLKNGLSFNPFISSGIVDVYCKCANMKYAESVHAAIGSENSFAITSMIVGHASQGNMVEARRLFDSLPEKNFVVWTALFSGYVRSQQCEAAIGLWHEFKAKEETVPDALILVSLLSTCAIQAAMGPGKQIHAYVLRVGIGMDEKLITAFVDMYSKCGKIAYSEKIFQRVIVRDSVLYNVMIAGYAHHGHENEAILLFREMVERGFRPDAVTFIALLSACRHCGLVEQGEEFFHSMSKDYNILPEIDHYACMIDLYGRATQLERAIALMRTIPIKLDAVIWGAFLNACRINGNTVLAREAEEKLLRSAGDDGARYVQLANVYAAEGNWDEMGRIRKEMRGKEVKKLAGCSWVYLENRVHTFTSSDMSHSKAGDMYKTLAFLTEELYEISRASL</sequence>
<dbReference type="AlphaFoldDB" id="A0A5N6QN11"/>
<dbReference type="OrthoDB" id="198885at2759"/>
<reference evidence="3 4" key="1">
    <citation type="submission" date="2019-06" db="EMBL/GenBank/DDBJ databases">
        <title>A chromosomal-level reference genome of Carpinus fangiana (Coryloideae, Betulaceae).</title>
        <authorList>
            <person name="Yang X."/>
            <person name="Wang Z."/>
            <person name="Zhang L."/>
            <person name="Hao G."/>
            <person name="Liu J."/>
            <person name="Yang Y."/>
        </authorList>
    </citation>
    <scope>NUCLEOTIDE SEQUENCE [LARGE SCALE GENOMIC DNA]</scope>
    <source>
        <strain evidence="3">Cfa_2016G</strain>
        <tissue evidence="3">Leaf</tissue>
    </source>
</reference>
<gene>
    <name evidence="3" type="ORF">FH972_005028</name>
</gene>
<name>A0A5N6QN11_9ROSI</name>
<evidence type="ECO:0000313" key="3">
    <source>
        <dbReference type="EMBL" id="KAE8008525.1"/>
    </source>
</evidence>
<dbReference type="GO" id="GO:0009451">
    <property type="term" value="P:RNA modification"/>
    <property type="evidence" value="ECO:0007669"/>
    <property type="project" value="InterPro"/>
</dbReference>
<dbReference type="FunFam" id="1.25.40.10:FF:000090">
    <property type="entry name" value="Pentatricopeptide repeat-containing protein, chloroplastic"/>
    <property type="match status" value="1"/>
</dbReference>
<dbReference type="PROSITE" id="PS51375">
    <property type="entry name" value="PPR"/>
    <property type="match status" value="3"/>
</dbReference>
<evidence type="ECO:0000313" key="4">
    <source>
        <dbReference type="Proteomes" id="UP000327013"/>
    </source>
</evidence>
<dbReference type="PANTHER" id="PTHR47926">
    <property type="entry name" value="PENTATRICOPEPTIDE REPEAT-CONTAINING PROTEIN"/>
    <property type="match status" value="1"/>
</dbReference>
<dbReference type="InterPro" id="IPR046848">
    <property type="entry name" value="E_motif"/>
</dbReference>
<protein>
    <submittedName>
        <fullName evidence="3">Uncharacterized protein</fullName>
    </submittedName>
</protein>
<dbReference type="InterPro" id="IPR011990">
    <property type="entry name" value="TPR-like_helical_dom_sf"/>
</dbReference>
<feature type="repeat" description="PPR" evidence="2">
    <location>
        <begin position="235"/>
        <end position="269"/>
    </location>
</feature>
<dbReference type="PANTHER" id="PTHR47926:SF387">
    <property type="entry name" value="PENTATRICOPEPTIDE REPEAT-CONTAINING PROTEIN"/>
    <property type="match status" value="1"/>
</dbReference>
<dbReference type="NCBIfam" id="TIGR00756">
    <property type="entry name" value="PPR"/>
    <property type="match status" value="2"/>
</dbReference>
<feature type="repeat" description="PPR" evidence="2">
    <location>
        <begin position="134"/>
        <end position="168"/>
    </location>
</feature>
<dbReference type="Gene3D" id="1.25.40.10">
    <property type="entry name" value="Tetratricopeptide repeat domain"/>
    <property type="match status" value="4"/>
</dbReference>
<feature type="repeat" description="PPR" evidence="2">
    <location>
        <begin position="368"/>
        <end position="402"/>
    </location>
</feature>
<keyword evidence="4" id="KW-1185">Reference proteome</keyword>
<dbReference type="Proteomes" id="UP000327013">
    <property type="component" value="Chromosome 2"/>
</dbReference>
<dbReference type="EMBL" id="CM017322">
    <property type="protein sequence ID" value="KAE8008525.1"/>
    <property type="molecule type" value="Genomic_DNA"/>
</dbReference>
<dbReference type="GO" id="GO:0003723">
    <property type="term" value="F:RNA binding"/>
    <property type="evidence" value="ECO:0007669"/>
    <property type="project" value="InterPro"/>
</dbReference>
<evidence type="ECO:0000256" key="2">
    <source>
        <dbReference type="PROSITE-ProRule" id="PRU00708"/>
    </source>
</evidence>
<dbReference type="Pfam" id="PF01535">
    <property type="entry name" value="PPR"/>
    <property type="match status" value="4"/>
</dbReference>
<dbReference type="Pfam" id="PF20431">
    <property type="entry name" value="E_motif"/>
    <property type="match status" value="1"/>
</dbReference>
<dbReference type="InterPro" id="IPR002885">
    <property type="entry name" value="PPR_rpt"/>
</dbReference>
<dbReference type="InterPro" id="IPR046960">
    <property type="entry name" value="PPR_At4g14850-like_plant"/>
</dbReference>
<organism evidence="3 4">
    <name type="scientific">Carpinus fangiana</name>
    <dbReference type="NCBI Taxonomy" id="176857"/>
    <lineage>
        <taxon>Eukaryota</taxon>
        <taxon>Viridiplantae</taxon>
        <taxon>Streptophyta</taxon>
        <taxon>Embryophyta</taxon>
        <taxon>Tracheophyta</taxon>
        <taxon>Spermatophyta</taxon>
        <taxon>Magnoliopsida</taxon>
        <taxon>eudicotyledons</taxon>
        <taxon>Gunneridae</taxon>
        <taxon>Pentapetalae</taxon>
        <taxon>rosids</taxon>
        <taxon>fabids</taxon>
        <taxon>Fagales</taxon>
        <taxon>Betulaceae</taxon>
        <taxon>Carpinus</taxon>
    </lineage>
</organism>